<dbReference type="GO" id="GO:0043953">
    <property type="term" value="P:protein transport by the Tat complex"/>
    <property type="evidence" value="ECO:0007669"/>
    <property type="project" value="UniProtKB-UniRule"/>
</dbReference>
<comment type="function">
    <text evidence="9">Part of the twin-arginine translocation (Tat) system that transports large folded proteins containing a characteristic twin-arginine motif in their signal peptide across membranes. TatA could form the protein-conducting channel of the Tat system.</text>
</comment>
<dbReference type="NCBIfam" id="NF001854">
    <property type="entry name" value="PRK00575.1"/>
    <property type="match status" value="1"/>
</dbReference>
<dbReference type="Proteomes" id="UP000535890">
    <property type="component" value="Unassembled WGS sequence"/>
</dbReference>
<evidence type="ECO:0000313" key="12">
    <source>
        <dbReference type="Proteomes" id="UP000535890"/>
    </source>
</evidence>
<keyword evidence="7 9" id="KW-0811">Translocation</keyword>
<keyword evidence="12" id="KW-1185">Reference proteome</keyword>
<evidence type="ECO:0000256" key="6">
    <source>
        <dbReference type="ARBA" id="ARBA00022989"/>
    </source>
</evidence>
<gene>
    <name evidence="9" type="primary">tatA</name>
    <name evidence="11" type="ORF">BJ983_005908</name>
</gene>
<comment type="subcellular location">
    <subcellularLocation>
        <location evidence="1 9">Cell membrane</location>
        <topology evidence="1 9">Single-pass membrane protein</topology>
    </subcellularLocation>
</comment>
<comment type="subunit">
    <text evidence="9">The Tat system comprises two distinct complexes: a TatABC complex, containing multiple copies of TatA, TatB and TatC subunits, and a separate TatA complex, containing only TatA subunits. Substrates initially bind to the TatABC complex, which probably triggers association of the separate TatA complex to form the active translocon.</text>
</comment>
<reference evidence="11 12" key="1">
    <citation type="submission" date="2020-07" db="EMBL/GenBank/DDBJ databases">
        <title>Sequencing the genomes of 1000 actinobacteria strains.</title>
        <authorList>
            <person name="Klenk H.-P."/>
        </authorList>
    </citation>
    <scope>NUCLEOTIDE SEQUENCE [LARGE SCALE GENOMIC DNA]</scope>
    <source>
        <strain evidence="11 12">DSM 45772</strain>
    </source>
</reference>
<evidence type="ECO:0000256" key="7">
    <source>
        <dbReference type="ARBA" id="ARBA00023010"/>
    </source>
</evidence>
<evidence type="ECO:0000256" key="5">
    <source>
        <dbReference type="ARBA" id="ARBA00022927"/>
    </source>
</evidence>
<evidence type="ECO:0000256" key="10">
    <source>
        <dbReference type="SAM" id="MobiDB-lite"/>
    </source>
</evidence>
<dbReference type="AlphaFoldDB" id="A0A7Y9E277"/>
<sequence length="86" mass="8879">MTGALSPTHWLLILLVVLLLFGAQRLPAAARGLGQSMRIFKAETTALAEERAQEKRVDETPAVASGPTAASAPASTSGRPANEPAA</sequence>
<proteinExistence type="inferred from homology"/>
<dbReference type="GO" id="GO:0033281">
    <property type="term" value="C:TAT protein transport complex"/>
    <property type="evidence" value="ECO:0007669"/>
    <property type="project" value="UniProtKB-UniRule"/>
</dbReference>
<feature type="compositionally biased region" description="Low complexity" evidence="10">
    <location>
        <begin position="60"/>
        <end position="86"/>
    </location>
</feature>
<name>A0A7Y9E277_9PSEU</name>
<evidence type="ECO:0000256" key="8">
    <source>
        <dbReference type="ARBA" id="ARBA00023136"/>
    </source>
</evidence>
<dbReference type="Pfam" id="PF02416">
    <property type="entry name" value="TatA_B_E"/>
    <property type="match status" value="1"/>
</dbReference>
<keyword evidence="5 9" id="KW-0653">Protein transport</keyword>
<keyword evidence="3 9" id="KW-1003">Cell membrane</keyword>
<protein>
    <recommendedName>
        <fullName evidence="9">Sec-independent protein translocase protein TatA</fullName>
    </recommendedName>
</protein>
<comment type="caution">
    <text evidence="11">The sequence shown here is derived from an EMBL/GenBank/DDBJ whole genome shotgun (WGS) entry which is preliminary data.</text>
</comment>
<feature type="region of interest" description="Disordered" evidence="10">
    <location>
        <begin position="50"/>
        <end position="86"/>
    </location>
</feature>
<accession>A0A7Y9E277</accession>
<evidence type="ECO:0000256" key="3">
    <source>
        <dbReference type="ARBA" id="ARBA00022475"/>
    </source>
</evidence>
<keyword evidence="6 9" id="KW-1133">Transmembrane helix</keyword>
<organism evidence="11 12">
    <name type="scientific">Actinomycetospora corticicola</name>
    <dbReference type="NCBI Taxonomy" id="663602"/>
    <lineage>
        <taxon>Bacteria</taxon>
        <taxon>Bacillati</taxon>
        <taxon>Actinomycetota</taxon>
        <taxon>Actinomycetes</taxon>
        <taxon>Pseudonocardiales</taxon>
        <taxon>Pseudonocardiaceae</taxon>
        <taxon>Actinomycetospora</taxon>
    </lineage>
</organism>
<keyword evidence="8 9" id="KW-0472">Membrane</keyword>
<dbReference type="GO" id="GO:0008320">
    <property type="term" value="F:protein transmembrane transporter activity"/>
    <property type="evidence" value="ECO:0007669"/>
    <property type="project" value="UniProtKB-UniRule"/>
</dbReference>
<dbReference type="PANTHER" id="PTHR42982">
    <property type="entry name" value="SEC-INDEPENDENT PROTEIN TRANSLOCASE PROTEIN TATA"/>
    <property type="match status" value="1"/>
</dbReference>
<dbReference type="PANTHER" id="PTHR42982:SF8">
    <property type="entry name" value="SEC-INDEPENDENT PROTEIN TRANSLOCASE PROTEIN TATA"/>
    <property type="match status" value="1"/>
</dbReference>
<dbReference type="Gene3D" id="1.20.5.3310">
    <property type="match status" value="1"/>
</dbReference>
<evidence type="ECO:0000256" key="1">
    <source>
        <dbReference type="ARBA" id="ARBA00004162"/>
    </source>
</evidence>
<dbReference type="HAMAP" id="MF_00236">
    <property type="entry name" value="TatA_E"/>
    <property type="match status" value="1"/>
</dbReference>
<comment type="similarity">
    <text evidence="9">Belongs to the TatA/E family.</text>
</comment>
<evidence type="ECO:0000256" key="2">
    <source>
        <dbReference type="ARBA" id="ARBA00022448"/>
    </source>
</evidence>
<dbReference type="NCBIfam" id="TIGR01411">
    <property type="entry name" value="tatAE"/>
    <property type="match status" value="1"/>
</dbReference>
<evidence type="ECO:0000313" key="11">
    <source>
        <dbReference type="EMBL" id="NYD39806.1"/>
    </source>
</evidence>
<evidence type="ECO:0000256" key="9">
    <source>
        <dbReference type="HAMAP-Rule" id="MF_00236"/>
    </source>
</evidence>
<dbReference type="EMBL" id="JACCBN010000001">
    <property type="protein sequence ID" value="NYD39806.1"/>
    <property type="molecule type" value="Genomic_DNA"/>
</dbReference>
<keyword evidence="4 9" id="KW-0812">Transmembrane</keyword>
<feature type="compositionally biased region" description="Basic and acidic residues" evidence="10">
    <location>
        <begin position="50"/>
        <end position="59"/>
    </location>
</feature>
<evidence type="ECO:0000256" key="4">
    <source>
        <dbReference type="ARBA" id="ARBA00022692"/>
    </source>
</evidence>
<keyword evidence="2 9" id="KW-0813">Transport</keyword>
<dbReference type="InterPro" id="IPR003369">
    <property type="entry name" value="TatA/B/E"/>
</dbReference>
<dbReference type="InterPro" id="IPR006312">
    <property type="entry name" value="TatA/E"/>
</dbReference>
<dbReference type="RefSeq" id="WP_179797074.1">
    <property type="nucleotide sequence ID" value="NZ_BAABHP010000002.1"/>
</dbReference>